<proteinExistence type="predicted"/>
<gene>
    <name evidence="3" type="ORF">FIV34_11045</name>
</gene>
<feature type="transmembrane region" description="Helical" evidence="1">
    <location>
        <begin position="6"/>
        <end position="25"/>
    </location>
</feature>
<keyword evidence="4" id="KW-1185">Reference proteome</keyword>
<dbReference type="EMBL" id="CP041046">
    <property type="protein sequence ID" value="QDE39699.1"/>
    <property type="molecule type" value="Genomic_DNA"/>
</dbReference>
<dbReference type="RefSeq" id="WP_139982665.1">
    <property type="nucleotide sequence ID" value="NZ_CP041046.1"/>
</dbReference>
<protein>
    <submittedName>
        <fullName evidence="3">Phosphatase PAP2 family protein</fullName>
    </submittedName>
</protein>
<dbReference type="Pfam" id="PF01569">
    <property type="entry name" value="PAP2"/>
    <property type="match status" value="1"/>
</dbReference>
<dbReference type="InterPro" id="IPR036938">
    <property type="entry name" value="PAP2/HPO_sf"/>
</dbReference>
<keyword evidence="1" id="KW-0812">Transmembrane</keyword>
<organism evidence="3 4">
    <name type="scientific">Luteibacter pinisoli</name>
    <dbReference type="NCBI Taxonomy" id="2589080"/>
    <lineage>
        <taxon>Bacteria</taxon>
        <taxon>Pseudomonadati</taxon>
        <taxon>Pseudomonadota</taxon>
        <taxon>Gammaproteobacteria</taxon>
        <taxon>Lysobacterales</taxon>
        <taxon>Rhodanobacteraceae</taxon>
        <taxon>Luteibacter</taxon>
    </lineage>
</organism>
<keyword evidence="1" id="KW-1133">Transmembrane helix</keyword>
<dbReference type="CDD" id="cd01610">
    <property type="entry name" value="PAP2_like"/>
    <property type="match status" value="1"/>
</dbReference>
<evidence type="ECO:0000259" key="2">
    <source>
        <dbReference type="Pfam" id="PF01569"/>
    </source>
</evidence>
<dbReference type="KEGG" id="lpy:FIV34_11045"/>
<evidence type="ECO:0000313" key="4">
    <source>
        <dbReference type="Proteomes" id="UP000316093"/>
    </source>
</evidence>
<feature type="transmembrane region" description="Helical" evidence="1">
    <location>
        <begin position="96"/>
        <end position="118"/>
    </location>
</feature>
<dbReference type="Proteomes" id="UP000316093">
    <property type="component" value="Chromosome"/>
</dbReference>
<dbReference type="OrthoDB" id="8590768at2"/>
<dbReference type="AlphaFoldDB" id="A0A4Y5Z570"/>
<dbReference type="Gene3D" id="1.20.144.10">
    <property type="entry name" value="Phosphatidic acid phosphatase type 2/haloperoxidase"/>
    <property type="match status" value="1"/>
</dbReference>
<dbReference type="InterPro" id="IPR000326">
    <property type="entry name" value="PAP2/HPO"/>
</dbReference>
<feature type="domain" description="Phosphatidic acid phosphatase type 2/haloperoxidase" evidence="2">
    <location>
        <begin position="70"/>
        <end position="145"/>
    </location>
</feature>
<accession>A0A4Y5Z570</accession>
<sequence>MWHHVTSFGDSALLLPVIAWMAIVLGMSPRRRDALRWILAAIGCGGMVALSKLAFMAWGIGPPGLDYTGFSGHTALALLTWPSLAALLVRRMATRPLAWLAIAAGVALGGAVGISRLALEVHSVSEVTMGATLGVIVAAWFIHGLRRDDAPPAWHLLLLATGIVILWFIFYGRIFPSQHVLKDIALWVSGHSNVFTRHTHR</sequence>
<feature type="transmembrane region" description="Helical" evidence="1">
    <location>
        <begin position="154"/>
        <end position="174"/>
    </location>
</feature>
<feature type="transmembrane region" description="Helical" evidence="1">
    <location>
        <begin position="124"/>
        <end position="142"/>
    </location>
</feature>
<name>A0A4Y5Z570_9GAMM</name>
<evidence type="ECO:0000313" key="3">
    <source>
        <dbReference type="EMBL" id="QDE39699.1"/>
    </source>
</evidence>
<feature type="transmembrane region" description="Helical" evidence="1">
    <location>
        <begin position="37"/>
        <end position="58"/>
    </location>
</feature>
<evidence type="ECO:0000256" key="1">
    <source>
        <dbReference type="SAM" id="Phobius"/>
    </source>
</evidence>
<keyword evidence="1" id="KW-0472">Membrane</keyword>
<feature type="transmembrane region" description="Helical" evidence="1">
    <location>
        <begin position="70"/>
        <end position="89"/>
    </location>
</feature>
<reference evidence="3 4" key="1">
    <citation type="submission" date="2019-06" db="EMBL/GenBank/DDBJ databases">
        <title>A complete genome sequence for Luteibacter pinisoli MAH-14.</title>
        <authorList>
            <person name="Baltrus D.A."/>
        </authorList>
    </citation>
    <scope>NUCLEOTIDE SEQUENCE [LARGE SCALE GENOMIC DNA]</scope>
    <source>
        <strain evidence="3 4">MAH-14</strain>
    </source>
</reference>
<dbReference type="SUPFAM" id="SSF48317">
    <property type="entry name" value="Acid phosphatase/Vanadium-dependent haloperoxidase"/>
    <property type="match status" value="1"/>
</dbReference>